<evidence type="ECO:0000313" key="4">
    <source>
        <dbReference type="Proteomes" id="UP000244722"/>
    </source>
</evidence>
<feature type="coiled-coil region" evidence="1">
    <location>
        <begin position="217"/>
        <end position="305"/>
    </location>
</feature>
<dbReference type="Pfam" id="PF01926">
    <property type="entry name" value="MMR_HSR1"/>
    <property type="match status" value="1"/>
</dbReference>
<keyword evidence="3" id="KW-0378">Hydrolase</keyword>
<organism evidence="3 4">
    <name type="scientific">Tuber borchii</name>
    <name type="common">White truffle</name>
    <dbReference type="NCBI Taxonomy" id="42251"/>
    <lineage>
        <taxon>Eukaryota</taxon>
        <taxon>Fungi</taxon>
        <taxon>Dikarya</taxon>
        <taxon>Ascomycota</taxon>
        <taxon>Pezizomycotina</taxon>
        <taxon>Pezizomycetes</taxon>
        <taxon>Pezizales</taxon>
        <taxon>Tuberaceae</taxon>
        <taxon>Tuber</taxon>
    </lineage>
</organism>
<feature type="domain" description="G" evidence="2">
    <location>
        <begin position="10"/>
        <end position="69"/>
    </location>
</feature>
<dbReference type="SUPFAM" id="SSF52540">
    <property type="entry name" value="P-loop containing nucleoside triphosphate hydrolases"/>
    <property type="match status" value="1"/>
</dbReference>
<dbReference type="GO" id="GO:0005525">
    <property type="term" value="F:GTP binding"/>
    <property type="evidence" value="ECO:0007669"/>
    <property type="project" value="InterPro"/>
</dbReference>
<dbReference type="Gene3D" id="3.40.50.300">
    <property type="entry name" value="P-loop containing nucleotide triphosphate hydrolases"/>
    <property type="match status" value="1"/>
</dbReference>
<reference evidence="3 4" key="1">
    <citation type="submission" date="2017-04" db="EMBL/GenBank/DDBJ databases">
        <title>Draft genome sequence of Tuber borchii Vittad., a whitish edible truffle.</title>
        <authorList>
            <consortium name="DOE Joint Genome Institute"/>
            <person name="Murat C."/>
            <person name="Kuo A."/>
            <person name="Barry K.W."/>
            <person name="Clum A."/>
            <person name="Dockter R.B."/>
            <person name="Fauchery L."/>
            <person name="Iotti M."/>
            <person name="Kohler A."/>
            <person name="Labutti K."/>
            <person name="Lindquist E.A."/>
            <person name="Lipzen A."/>
            <person name="Ohm R.A."/>
            <person name="Wang M."/>
            <person name="Grigoriev I.V."/>
            <person name="Zambonelli A."/>
            <person name="Martin F.M."/>
        </authorList>
    </citation>
    <scope>NUCLEOTIDE SEQUENCE [LARGE SCALE GENOMIC DNA]</scope>
    <source>
        <strain evidence="3 4">Tbo3840</strain>
    </source>
</reference>
<dbReference type="InterPro" id="IPR006073">
    <property type="entry name" value="GTP-bd"/>
</dbReference>
<keyword evidence="4" id="KW-1185">Reference proteome</keyword>
<gene>
    <name evidence="3" type="ORF">B9Z19DRAFT_988759</name>
</gene>
<evidence type="ECO:0000259" key="2">
    <source>
        <dbReference type="Pfam" id="PF01926"/>
    </source>
</evidence>
<dbReference type="GO" id="GO:0016787">
    <property type="term" value="F:hydrolase activity"/>
    <property type="evidence" value="ECO:0007669"/>
    <property type="project" value="UniProtKB-KW"/>
</dbReference>
<evidence type="ECO:0000256" key="1">
    <source>
        <dbReference type="SAM" id="Coils"/>
    </source>
</evidence>
<dbReference type="InterPro" id="IPR027417">
    <property type="entry name" value="P-loop_NTPase"/>
</dbReference>
<dbReference type="EMBL" id="NESQ01000170">
    <property type="protein sequence ID" value="PUU76906.1"/>
    <property type="molecule type" value="Genomic_DNA"/>
</dbReference>
<evidence type="ECO:0000313" key="3">
    <source>
        <dbReference type="EMBL" id="PUU76906.1"/>
    </source>
</evidence>
<dbReference type="OrthoDB" id="8954335at2759"/>
<name>A0A2T6ZN70_TUBBO</name>
<comment type="caution">
    <text evidence="3">The sequence shown here is derived from an EMBL/GenBank/DDBJ whole genome shotgun (WGS) entry which is preliminary data.</text>
</comment>
<proteinExistence type="predicted"/>
<protein>
    <submittedName>
        <fullName evidence="3">P-loop containing nucleoside triphosphate hydrolase protein</fullName>
    </submittedName>
</protein>
<keyword evidence="1" id="KW-0175">Coiled coil</keyword>
<accession>A0A2T6ZN70</accession>
<dbReference type="AlphaFoldDB" id="A0A2T6ZN70"/>
<sequence>MEDQKKEIIIAVMGVTGTGKSYFIREVTGISDIEVSSGLHSCTTEVQPYSFPYAGAKITLVDTPGFNDTTKSDTQVLLDISTWMSSNYRKGKLLSGIIYLHRITDVRMDGSSVKYVKMFRKLCGPNALQNVLLTTTQWSNVNQAQGESRERELRDGMFWGGLITEGASVTRFMGTRESGLELIDKLIGYQPKPLDIQDQIVGRGMEMTETNAGKFMNEELVSLQEEYQRDLEDLKQEHQKAKKKKDNLRKKRLKKERAQFQKKLEEAEAQRKYLESLRVDMMKKLEEAEAKKQEERERRDRAVIAVASEAIGGDVHFQSMFTSYSTRGRLIYDINDVWEFAKEPFDVEILYQSGILSPIALILKTFFDPGMSDDYYIIYNQGYYQCKPSRSVERFSENFVIFSKF</sequence>
<dbReference type="Proteomes" id="UP000244722">
    <property type="component" value="Unassembled WGS sequence"/>
</dbReference>